<organism evidence="4 5">
    <name type="scientific">Tropilaelaps mercedesae</name>
    <dbReference type="NCBI Taxonomy" id="418985"/>
    <lineage>
        <taxon>Eukaryota</taxon>
        <taxon>Metazoa</taxon>
        <taxon>Ecdysozoa</taxon>
        <taxon>Arthropoda</taxon>
        <taxon>Chelicerata</taxon>
        <taxon>Arachnida</taxon>
        <taxon>Acari</taxon>
        <taxon>Parasitiformes</taxon>
        <taxon>Mesostigmata</taxon>
        <taxon>Gamasina</taxon>
        <taxon>Dermanyssoidea</taxon>
        <taxon>Laelapidae</taxon>
        <taxon>Tropilaelaps</taxon>
    </lineage>
</organism>
<proteinExistence type="inferred from homology"/>
<keyword evidence="3" id="KW-1133">Transmembrane helix</keyword>
<evidence type="ECO:0000256" key="2">
    <source>
        <dbReference type="SAM" id="MobiDB-lite"/>
    </source>
</evidence>
<dbReference type="Proteomes" id="UP000192247">
    <property type="component" value="Unassembled WGS sequence"/>
</dbReference>
<feature type="transmembrane region" description="Helical" evidence="3">
    <location>
        <begin position="186"/>
        <end position="208"/>
    </location>
</feature>
<feature type="transmembrane region" description="Helical" evidence="3">
    <location>
        <begin position="336"/>
        <end position="354"/>
    </location>
</feature>
<dbReference type="SUPFAM" id="SSF103473">
    <property type="entry name" value="MFS general substrate transporter"/>
    <property type="match status" value="1"/>
</dbReference>
<feature type="transmembrane region" description="Helical" evidence="3">
    <location>
        <begin position="40"/>
        <end position="62"/>
    </location>
</feature>
<accession>A0A1V9XZP9</accession>
<evidence type="ECO:0000256" key="1">
    <source>
        <dbReference type="ARBA" id="ARBA00008335"/>
    </source>
</evidence>
<keyword evidence="3" id="KW-0812">Transmembrane</keyword>
<dbReference type="PANTHER" id="PTHR11328">
    <property type="entry name" value="MAJOR FACILITATOR SUPERFAMILY DOMAIN-CONTAINING PROTEIN"/>
    <property type="match status" value="1"/>
</dbReference>
<dbReference type="FunFam" id="1.20.1250.20:FF:000431">
    <property type="entry name" value="Predicted protein"/>
    <property type="match status" value="1"/>
</dbReference>
<dbReference type="PANTHER" id="PTHR11328:SF28">
    <property type="entry name" value="MAJOR FACILITATOR SUPERFAMILY DOMAIN-CONTAINING PROTEIN 12"/>
    <property type="match status" value="1"/>
</dbReference>
<dbReference type="Pfam" id="PF13347">
    <property type="entry name" value="MFS_2"/>
    <property type="match status" value="1"/>
</dbReference>
<sequence length="533" mass="58627">MRVNVDSDDELDAHIEAQPTVSELSASALEFSFIKLPQKAAYAVGHVLNDLCASMWFTYLLLYFNYVKEFGPTLAGELLLVGQVADGLATPFVGLESDRDNGMWLCSKYGRRKTWHLLGTVAVLCSFPFLFTKCTWCESADPWAQFLYYAIFVVIFQFGWAATQVSHLSLIPDLTPLKHERVSLNAVRYSFTVAANILVYVVTLLVLYSGEDASSKKLSPSDAGSFQLIVLTVVAIGAGFSIIFHIFVPDPTKDIFTFVDTASGAMIDNVPNCAVSDISGYTIERSLHLSWREWFMESQFYIIGLLYMATRLYVNLSQVFIGLYLQDSLELSKESIAIIPLVMYISGFVASFPINGLAKVLRLKTIYVIGITLAIIGAVWIAVGDRADSFDSFEIYGVACVIGIASTILLITSLSITNELIGNSTASGAFVFGAMSFLDKLSNGVTVIVIENLHTCKSCLLSNKKLFYHYVMVYACGGAALLGFIALLVLTTSKESIRRKDLLNHTPNRSHANFAETIDDNAPSGRTHLLETT</sequence>
<feature type="transmembrane region" description="Helical" evidence="3">
    <location>
        <begin position="467"/>
        <end position="490"/>
    </location>
</feature>
<dbReference type="CDD" id="cd17491">
    <property type="entry name" value="MFS_MFSD12"/>
    <property type="match status" value="1"/>
</dbReference>
<comment type="similarity">
    <text evidence="1">Belongs to the major facilitator superfamily.</text>
</comment>
<dbReference type="GO" id="GO:0008643">
    <property type="term" value="P:carbohydrate transport"/>
    <property type="evidence" value="ECO:0007669"/>
    <property type="project" value="InterPro"/>
</dbReference>
<gene>
    <name evidence="4" type="ORF">BIW11_06058</name>
</gene>
<dbReference type="InParanoid" id="A0A1V9XZP9"/>
<feature type="transmembrane region" description="Helical" evidence="3">
    <location>
        <begin position="115"/>
        <end position="134"/>
    </location>
</feature>
<dbReference type="GO" id="GO:0005886">
    <property type="term" value="C:plasma membrane"/>
    <property type="evidence" value="ECO:0007669"/>
    <property type="project" value="TreeGrafter"/>
</dbReference>
<feature type="transmembrane region" description="Helical" evidence="3">
    <location>
        <begin position="228"/>
        <end position="248"/>
    </location>
</feature>
<feature type="transmembrane region" description="Helical" evidence="3">
    <location>
        <begin position="366"/>
        <end position="383"/>
    </location>
</feature>
<evidence type="ECO:0000313" key="4">
    <source>
        <dbReference type="EMBL" id="OQR78966.1"/>
    </source>
</evidence>
<feature type="transmembrane region" description="Helical" evidence="3">
    <location>
        <begin position="395"/>
        <end position="416"/>
    </location>
</feature>
<dbReference type="AlphaFoldDB" id="A0A1V9XZP9"/>
<evidence type="ECO:0000313" key="5">
    <source>
        <dbReference type="Proteomes" id="UP000192247"/>
    </source>
</evidence>
<dbReference type="Gene3D" id="1.20.1250.20">
    <property type="entry name" value="MFS general substrate transporter like domains"/>
    <property type="match status" value="2"/>
</dbReference>
<feature type="transmembrane region" description="Helical" evidence="3">
    <location>
        <begin position="146"/>
        <end position="166"/>
    </location>
</feature>
<dbReference type="InterPro" id="IPR039672">
    <property type="entry name" value="MFS_2"/>
</dbReference>
<dbReference type="EMBL" id="MNPL01001627">
    <property type="protein sequence ID" value="OQR78966.1"/>
    <property type="molecule type" value="Genomic_DNA"/>
</dbReference>
<keyword evidence="3" id="KW-0472">Membrane</keyword>
<name>A0A1V9XZP9_9ACAR</name>
<dbReference type="STRING" id="418985.A0A1V9XZP9"/>
<dbReference type="GO" id="GO:0015293">
    <property type="term" value="F:symporter activity"/>
    <property type="evidence" value="ECO:0007669"/>
    <property type="project" value="InterPro"/>
</dbReference>
<comment type="caution">
    <text evidence="4">The sequence shown here is derived from an EMBL/GenBank/DDBJ whole genome shotgun (WGS) entry which is preliminary data.</text>
</comment>
<protein>
    <submittedName>
        <fullName evidence="4">Major facilitator superfamily domain-containing protein 12-like</fullName>
    </submittedName>
</protein>
<evidence type="ECO:0000256" key="3">
    <source>
        <dbReference type="SAM" id="Phobius"/>
    </source>
</evidence>
<dbReference type="InterPro" id="IPR036259">
    <property type="entry name" value="MFS_trans_sf"/>
</dbReference>
<keyword evidence="5" id="KW-1185">Reference proteome</keyword>
<reference evidence="4 5" key="1">
    <citation type="journal article" date="2017" name="Gigascience">
        <title>Draft genome of the honey bee ectoparasitic mite, Tropilaelaps mercedesae, is shaped by the parasitic life history.</title>
        <authorList>
            <person name="Dong X."/>
            <person name="Armstrong S.D."/>
            <person name="Xia D."/>
            <person name="Makepeace B.L."/>
            <person name="Darby A.C."/>
            <person name="Kadowaki T."/>
        </authorList>
    </citation>
    <scope>NUCLEOTIDE SEQUENCE [LARGE SCALE GENOMIC DNA]</scope>
    <source>
        <strain evidence="4">Wuxi-XJTLU</strain>
    </source>
</reference>
<dbReference type="OrthoDB" id="1730117at2759"/>
<feature type="transmembrane region" description="Helical" evidence="3">
    <location>
        <begin position="300"/>
        <end position="324"/>
    </location>
</feature>
<feature type="region of interest" description="Disordered" evidence="2">
    <location>
        <begin position="514"/>
        <end position="533"/>
    </location>
</feature>